<reference evidence="2 3" key="1">
    <citation type="submission" date="2018-03" db="EMBL/GenBank/DDBJ databases">
        <title>Comparative analysis of microorganisms from saline springs in Andes Mountain Range, Colombia.</title>
        <authorList>
            <person name="Rubin E."/>
        </authorList>
    </citation>
    <scope>NUCLEOTIDE SEQUENCE [LARGE SCALE GENOMIC DNA]</scope>
    <source>
        <strain evidence="2 3">CG 23</strain>
    </source>
</reference>
<sequence length="78" mass="8588">MLLAITAPTATDRHHHRLLDGLVDRLGRGLVALGTRMARTSPTRRPERTGACRAAEARRRAGEHMRDNAAQVNPLGLR</sequence>
<comment type="caution">
    <text evidence="2">The sequence shown here is derived from an EMBL/GenBank/DDBJ whole genome shotgun (WGS) entry which is preliminary data.</text>
</comment>
<dbReference type="RefSeq" id="WP_106267648.1">
    <property type="nucleotide sequence ID" value="NZ_PVTX01000006.1"/>
</dbReference>
<keyword evidence="3" id="KW-1185">Reference proteome</keyword>
<dbReference type="EMBL" id="PVTX01000006">
    <property type="protein sequence ID" value="PRZ06453.1"/>
    <property type="molecule type" value="Genomic_DNA"/>
</dbReference>
<proteinExistence type="predicted"/>
<feature type="compositionally biased region" description="Basic and acidic residues" evidence="1">
    <location>
        <begin position="58"/>
        <end position="67"/>
    </location>
</feature>
<name>A0ABX5EDG7_9MICO</name>
<dbReference type="Proteomes" id="UP000239895">
    <property type="component" value="Unassembled WGS sequence"/>
</dbReference>
<gene>
    <name evidence="2" type="ORF">BCL65_106128</name>
</gene>
<protein>
    <submittedName>
        <fullName evidence="2">Uncharacterized protein</fullName>
    </submittedName>
</protein>
<evidence type="ECO:0000313" key="2">
    <source>
        <dbReference type="EMBL" id="PRZ06453.1"/>
    </source>
</evidence>
<feature type="region of interest" description="Disordered" evidence="1">
    <location>
        <begin position="58"/>
        <end position="78"/>
    </location>
</feature>
<organism evidence="2 3">
    <name type="scientific">Isoptericola halotolerans</name>
    <dbReference type="NCBI Taxonomy" id="300560"/>
    <lineage>
        <taxon>Bacteria</taxon>
        <taxon>Bacillati</taxon>
        <taxon>Actinomycetota</taxon>
        <taxon>Actinomycetes</taxon>
        <taxon>Micrococcales</taxon>
        <taxon>Promicromonosporaceae</taxon>
        <taxon>Isoptericola</taxon>
    </lineage>
</organism>
<evidence type="ECO:0000313" key="3">
    <source>
        <dbReference type="Proteomes" id="UP000239895"/>
    </source>
</evidence>
<accession>A0ABX5EDG7</accession>
<evidence type="ECO:0000256" key="1">
    <source>
        <dbReference type="SAM" id="MobiDB-lite"/>
    </source>
</evidence>